<dbReference type="EMBL" id="HBIP01024952">
    <property type="protein sequence ID" value="CAE0499936.1"/>
    <property type="molecule type" value="Transcribed_RNA"/>
</dbReference>
<evidence type="ECO:0000313" key="1">
    <source>
        <dbReference type="EMBL" id="CAE0499936.1"/>
    </source>
</evidence>
<accession>A0A7S3R1L5</accession>
<sequence>MEPGPQVAATPPNLILQLRHSWGMLGCRRYQGPAACTTEQSGWSRSATPQYAPLPPRTRLPLTQGTFQICLQMQPKPVTAAAAATAAVANTPLPPPLSVAIASKVGTLPARGRALAASAAAAAGPLAGAAGREEGLECMGYECYTPTFRVLVLLHVLSLCGVVWMMQSTKAQYAVIVAGRKQQQLQQQQQQHPDG</sequence>
<reference evidence="1" key="1">
    <citation type="submission" date="2021-01" db="EMBL/GenBank/DDBJ databases">
        <authorList>
            <person name="Corre E."/>
            <person name="Pelletier E."/>
            <person name="Niang G."/>
            <person name="Scheremetjew M."/>
            <person name="Finn R."/>
            <person name="Kale V."/>
            <person name="Holt S."/>
            <person name="Cochrane G."/>
            <person name="Meng A."/>
            <person name="Brown T."/>
            <person name="Cohen L."/>
        </authorList>
    </citation>
    <scope>NUCLEOTIDE SEQUENCE</scope>
    <source>
        <strain evidence="1">CCMP1320</strain>
    </source>
</reference>
<name>A0A7S3R1L5_DUNTE</name>
<protein>
    <submittedName>
        <fullName evidence="1">Uncharacterized protein</fullName>
    </submittedName>
</protein>
<organism evidence="1">
    <name type="scientific">Dunaliella tertiolecta</name>
    <name type="common">Green alga</name>
    <dbReference type="NCBI Taxonomy" id="3047"/>
    <lineage>
        <taxon>Eukaryota</taxon>
        <taxon>Viridiplantae</taxon>
        <taxon>Chlorophyta</taxon>
        <taxon>core chlorophytes</taxon>
        <taxon>Chlorophyceae</taxon>
        <taxon>CS clade</taxon>
        <taxon>Chlamydomonadales</taxon>
        <taxon>Dunaliellaceae</taxon>
        <taxon>Dunaliella</taxon>
    </lineage>
</organism>
<gene>
    <name evidence="1" type="ORF">DTER00134_LOCUS15009</name>
</gene>
<dbReference type="AlphaFoldDB" id="A0A7S3R1L5"/>
<proteinExistence type="predicted"/>